<dbReference type="Pfam" id="PF24764">
    <property type="entry name" value="rva_4"/>
    <property type="match status" value="1"/>
</dbReference>
<dbReference type="PANTHER" id="PTHR46791">
    <property type="entry name" value="EXPRESSED PROTEIN"/>
    <property type="match status" value="1"/>
</dbReference>
<proteinExistence type="predicted"/>
<evidence type="ECO:0000259" key="1">
    <source>
        <dbReference type="Pfam" id="PF24764"/>
    </source>
</evidence>
<dbReference type="AlphaFoldDB" id="A0A8H6S866"/>
<dbReference type="RefSeq" id="XP_037215725.1">
    <property type="nucleotide sequence ID" value="XM_037367893.1"/>
</dbReference>
<evidence type="ECO:0000313" key="2">
    <source>
        <dbReference type="EMBL" id="KAF7293562.1"/>
    </source>
</evidence>
<reference evidence="2" key="1">
    <citation type="submission" date="2020-05" db="EMBL/GenBank/DDBJ databases">
        <title>Mycena genomes resolve the evolution of fungal bioluminescence.</title>
        <authorList>
            <person name="Tsai I.J."/>
        </authorList>
    </citation>
    <scope>NUCLEOTIDE SEQUENCE</scope>
    <source>
        <strain evidence="2">171206Taipei</strain>
    </source>
</reference>
<sequence length="543" mass="61949">MDEYRLDNLRSAYVALEEAVSALLRTQSQEEAQIRGRRNDCLALLHSAQQHRDIFPTDEFQRLSHNIHDMVNDLEKAGQTDPERHKRHPIDVVQLGASTSRGGRRSIVIEDNFLREAIQLKGPTQIARVLGCSPRTVRRRLLDLNLVAPGAPVFQSLALPDGSEERRRNVACGRSTRHTDISDQHLDSLTFAIFQLFPNAGRSMVMGQLASQGVRVSRSRLRSSMVRVRGAPPSFGRRKISRKKYWVPAVNSLWHHDGQHGLIRWKLVTHAFIDGKSRFVTGLRVHNNNRSYTVLCLFLEATALYGVPSRVRGDHGVENVQVAEAMERLRGPGRGSYIFGRSIHNTRIERLWLDWTQGLGVKWYDFFMSLEQYYGLHVDDDLHIWLLHHLFLPALNNEAQAWVNTWNFHVLQIRGEPNRSPADIFLFGQVEEGVHTLPFADESLEDQPLEDLPHYGVDHEAQRDARIREHVFNHNNEERSESLPARLNSVVCESPLCPLLPVQLSSLDARLHGAGLDACNVPSMDMRKLIWQEALRIVMELVS</sequence>
<dbReference type="SUPFAM" id="SSF53098">
    <property type="entry name" value="Ribonuclease H-like"/>
    <property type="match status" value="1"/>
</dbReference>
<dbReference type="Proteomes" id="UP000636479">
    <property type="component" value="Unassembled WGS sequence"/>
</dbReference>
<name>A0A8H6S866_9AGAR</name>
<organism evidence="2 3">
    <name type="scientific">Mycena indigotica</name>
    <dbReference type="NCBI Taxonomy" id="2126181"/>
    <lineage>
        <taxon>Eukaryota</taxon>
        <taxon>Fungi</taxon>
        <taxon>Dikarya</taxon>
        <taxon>Basidiomycota</taxon>
        <taxon>Agaricomycotina</taxon>
        <taxon>Agaricomycetes</taxon>
        <taxon>Agaricomycetidae</taxon>
        <taxon>Agaricales</taxon>
        <taxon>Marasmiineae</taxon>
        <taxon>Mycenaceae</taxon>
        <taxon>Mycena</taxon>
    </lineage>
</organism>
<dbReference type="OrthoDB" id="3353107at2759"/>
<protein>
    <recommendedName>
        <fullName evidence="1">Integrase core domain-containing protein</fullName>
    </recommendedName>
</protein>
<dbReference type="InterPro" id="IPR012337">
    <property type="entry name" value="RNaseH-like_sf"/>
</dbReference>
<accession>A0A8H6S866</accession>
<keyword evidence="3" id="KW-1185">Reference proteome</keyword>
<dbReference type="EMBL" id="JACAZF010000010">
    <property type="protein sequence ID" value="KAF7293562.1"/>
    <property type="molecule type" value="Genomic_DNA"/>
</dbReference>
<feature type="domain" description="Integrase core" evidence="1">
    <location>
        <begin position="245"/>
        <end position="431"/>
    </location>
</feature>
<gene>
    <name evidence="2" type="ORF">MIND_01134800</name>
</gene>
<evidence type="ECO:0000313" key="3">
    <source>
        <dbReference type="Proteomes" id="UP000636479"/>
    </source>
</evidence>
<dbReference type="InterPro" id="IPR058913">
    <property type="entry name" value="Integrase_dom_put"/>
</dbReference>
<dbReference type="PANTHER" id="PTHR46791:SF5">
    <property type="entry name" value="CLR5 DOMAIN-CONTAINING PROTEIN-RELATED"/>
    <property type="match status" value="1"/>
</dbReference>
<dbReference type="GeneID" id="59350409"/>
<comment type="caution">
    <text evidence="2">The sequence shown here is derived from an EMBL/GenBank/DDBJ whole genome shotgun (WGS) entry which is preliminary data.</text>
</comment>